<sequence length="64" mass="7028">MQILLKCNVPLLFNNGLTKSLSPIETPPEVRRICIPEEKALSKTFSSSSSSSLAIPRSRTLHCS</sequence>
<name>A0A2P2K9I3_RHIMU</name>
<dbReference type="AlphaFoldDB" id="A0A2P2K9I3"/>
<organism evidence="2">
    <name type="scientific">Rhizophora mucronata</name>
    <name type="common">Asiatic mangrove</name>
    <dbReference type="NCBI Taxonomy" id="61149"/>
    <lineage>
        <taxon>Eukaryota</taxon>
        <taxon>Viridiplantae</taxon>
        <taxon>Streptophyta</taxon>
        <taxon>Embryophyta</taxon>
        <taxon>Tracheophyta</taxon>
        <taxon>Spermatophyta</taxon>
        <taxon>Magnoliopsida</taxon>
        <taxon>eudicotyledons</taxon>
        <taxon>Gunneridae</taxon>
        <taxon>Pentapetalae</taxon>
        <taxon>rosids</taxon>
        <taxon>fabids</taxon>
        <taxon>Malpighiales</taxon>
        <taxon>Rhizophoraceae</taxon>
        <taxon>Rhizophora</taxon>
    </lineage>
</organism>
<evidence type="ECO:0000256" key="1">
    <source>
        <dbReference type="SAM" id="MobiDB-lite"/>
    </source>
</evidence>
<proteinExistence type="predicted"/>
<feature type="region of interest" description="Disordered" evidence="1">
    <location>
        <begin position="45"/>
        <end position="64"/>
    </location>
</feature>
<accession>A0A2P2K9I3</accession>
<protein>
    <submittedName>
        <fullName evidence="2">Uncharacterized protein</fullName>
    </submittedName>
</protein>
<evidence type="ECO:0000313" key="2">
    <source>
        <dbReference type="EMBL" id="MBX02351.1"/>
    </source>
</evidence>
<dbReference type="EMBL" id="GGEC01021867">
    <property type="protein sequence ID" value="MBX02351.1"/>
    <property type="molecule type" value="Transcribed_RNA"/>
</dbReference>
<reference evidence="2" key="1">
    <citation type="submission" date="2018-02" db="EMBL/GenBank/DDBJ databases">
        <title>Rhizophora mucronata_Transcriptome.</title>
        <authorList>
            <person name="Meera S.P."/>
            <person name="Sreeshan A."/>
            <person name="Augustine A."/>
        </authorList>
    </citation>
    <scope>NUCLEOTIDE SEQUENCE</scope>
    <source>
        <tissue evidence="2">Leaf</tissue>
    </source>
</reference>